<dbReference type="Gene3D" id="3.40.50.1820">
    <property type="entry name" value="alpha/beta hydrolase"/>
    <property type="match status" value="1"/>
</dbReference>
<dbReference type="PANTHER" id="PTHR48081">
    <property type="entry name" value="AB HYDROLASE SUPERFAMILY PROTEIN C4A8.06C"/>
    <property type="match status" value="1"/>
</dbReference>
<accession>A0A3P4B3R7</accession>
<keyword evidence="4" id="KW-1185">Reference proteome</keyword>
<reference evidence="3 4" key="1">
    <citation type="submission" date="2018-10" db="EMBL/GenBank/DDBJ databases">
        <authorList>
            <person name="Criscuolo A."/>
        </authorList>
    </citation>
    <scope>NUCLEOTIDE SEQUENCE [LARGE SCALE GENOMIC DNA]</scope>
    <source>
        <strain evidence="3">DnA1</strain>
    </source>
</reference>
<feature type="domain" description="BD-FAE-like" evidence="2">
    <location>
        <begin position="78"/>
        <end position="169"/>
    </location>
</feature>
<dbReference type="InterPro" id="IPR029058">
    <property type="entry name" value="AB_hydrolase_fold"/>
</dbReference>
<dbReference type="InterPro" id="IPR050300">
    <property type="entry name" value="GDXG_lipolytic_enzyme"/>
</dbReference>
<evidence type="ECO:0000313" key="3">
    <source>
        <dbReference type="EMBL" id="VCU70944.1"/>
    </source>
</evidence>
<organism evidence="3 4">
    <name type="scientific">Pigmentiphaga humi</name>
    <dbReference type="NCBI Taxonomy" id="2478468"/>
    <lineage>
        <taxon>Bacteria</taxon>
        <taxon>Pseudomonadati</taxon>
        <taxon>Pseudomonadota</taxon>
        <taxon>Betaproteobacteria</taxon>
        <taxon>Burkholderiales</taxon>
        <taxon>Alcaligenaceae</taxon>
        <taxon>Pigmentiphaga</taxon>
    </lineage>
</organism>
<dbReference type="AlphaFoldDB" id="A0A3P4B3R7"/>
<sequence>MTACPDSAAAIPPLGWDDLGQAQRDAAYDNLAAVAGAAAIQQARHEASARFRAERPGCLDRPYGPDERNRWDLFPARDPHAPCLAFIHGGYWQRGSRNSGSVLGTGVMAHGWSYACVGYPLAPQVSVGAIVAHLRRALDWLRDTGPSLGIAGPLFLCGSSVGGHLASMLLDHVAVRAGLAISGIYDLAQIRDTYLNAKLRLSDHDIATCSPLRMPAVDKTLAIAYGTRELPALIGHGRAFHGYRADRHRPGALIPVPQANHFTILDSLESPTGILTGHVLQLAN</sequence>
<gene>
    <name evidence="3" type="ORF">PIGHUM_03024</name>
</gene>
<dbReference type="Proteomes" id="UP000277294">
    <property type="component" value="Unassembled WGS sequence"/>
</dbReference>
<dbReference type="Pfam" id="PF20434">
    <property type="entry name" value="BD-FAE"/>
    <property type="match status" value="1"/>
</dbReference>
<evidence type="ECO:0000259" key="2">
    <source>
        <dbReference type="Pfam" id="PF20434"/>
    </source>
</evidence>
<protein>
    <submittedName>
        <fullName evidence="3">Alpha/beta hydrolase fold protein</fullName>
    </submittedName>
</protein>
<dbReference type="InterPro" id="IPR049492">
    <property type="entry name" value="BD-FAE-like_dom"/>
</dbReference>
<dbReference type="EMBL" id="UWPJ01000023">
    <property type="protein sequence ID" value="VCU70944.1"/>
    <property type="molecule type" value="Genomic_DNA"/>
</dbReference>
<dbReference type="PANTHER" id="PTHR48081:SF33">
    <property type="entry name" value="KYNURENINE FORMAMIDASE"/>
    <property type="match status" value="1"/>
</dbReference>
<dbReference type="GO" id="GO:0016787">
    <property type="term" value="F:hydrolase activity"/>
    <property type="evidence" value="ECO:0007669"/>
    <property type="project" value="UniProtKB-KW"/>
</dbReference>
<proteinExistence type="predicted"/>
<evidence type="ECO:0000256" key="1">
    <source>
        <dbReference type="ARBA" id="ARBA00022801"/>
    </source>
</evidence>
<dbReference type="SUPFAM" id="SSF53474">
    <property type="entry name" value="alpha/beta-Hydrolases"/>
    <property type="match status" value="1"/>
</dbReference>
<keyword evidence="1 3" id="KW-0378">Hydrolase</keyword>
<name>A0A3P4B3R7_9BURK</name>
<evidence type="ECO:0000313" key="4">
    <source>
        <dbReference type="Proteomes" id="UP000277294"/>
    </source>
</evidence>
<dbReference type="RefSeq" id="WP_222929259.1">
    <property type="nucleotide sequence ID" value="NZ_UWPJ01000023.1"/>
</dbReference>